<organism evidence="1 2">
    <name type="scientific">Mycobacterium intracellulare (strain ATCC 13950 / DSM 43223 / JCM 6384 / NCTC 13025 / 3600)</name>
    <dbReference type="NCBI Taxonomy" id="487521"/>
    <lineage>
        <taxon>Bacteria</taxon>
        <taxon>Bacillati</taxon>
        <taxon>Actinomycetota</taxon>
        <taxon>Actinomycetes</taxon>
        <taxon>Mycobacteriales</taxon>
        <taxon>Mycobacteriaceae</taxon>
        <taxon>Mycobacterium</taxon>
        <taxon>Mycobacterium avium complex (MAC)</taxon>
    </lineage>
</organism>
<accession>H8ISA3</accession>
<protein>
    <submittedName>
        <fullName evidence="1">Uncharacterized protein</fullName>
    </submittedName>
</protein>
<dbReference type="AlphaFoldDB" id="H8ISA3"/>
<dbReference type="Proteomes" id="UP000008004">
    <property type="component" value="Chromosome"/>
</dbReference>
<dbReference type="KEGG" id="mia:OCU_31220"/>
<evidence type="ECO:0000313" key="2">
    <source>
        <dbReference type="Proteomes" id="UP000008004"/>
    </source>
</evidence>
<gene>
    <name evidence="1" type="ordered locus">OCU_31220</name>
</gene>
<dbReference type="EMBL" id="CP003322">
    <property type="protein sequence ID" value="AFC44341.1"/>
    <property type="molecule type" value="Genomic_DNA"/>
</dbReference>
<proteinExistence type="predicted"/>
<dbReference type="HOGENOM" id="CLU_3292695_0_0_11"/>
<sequence length="40" mass="4669">MDLRGKEDVNVLTLNRVDPRAMAYVYPRIYCVHPHVEIGK</sequence>
<reference evidence="1 2" key="1">
    <citation type="journal article" date="2012" name="J. Bacteriol.">
        <title>Complete genome sequence of Mycobacterium intracellulare strain ATCC 13950T.</title>
        <authorList>
            <person name="Kim B.J."/>
            <person name="Choi B.S."/>
            <person name="Lim J.S."/>
            <person name="Choi I.Y."/>
            <person name="Lee J.H."/>
            <person name="Chun J."/>
            <person name="Kook Y.H."/>
            <person name="Kim B.J."/>
        </authorList>
    </citation>
    <scope>NUCLEOTIDE SEQUENCE [LARGE SCALE GENOMIC DNA]</scope>
    <source>
        <strain evidence="2">ATCC 13950 / DSM 43223 / JCM 6384 / NCTC 13025 / 3600</strain>
    </source>
</reference>
<evidence type="ECO:0000313" key="1">
    <source>
        <dbReference type="EMBL" id="AFC44341.1"/>
    </source>
</evidence>
<name>H8ISA3_MYCIA</name>